<protein>
    <recommendedName>
        <fullName evidence="3">histidine kinase</fullName>
        <ecNumber evidence="3">2.7.13.3</ecNumber>
    </recommendedName>
</protein>
<dbReference type="NCBIfam" id="NF033792">
    <property type="entry name" value="ActS_PrrB_HisK"/>
    <property type="match status" value="1"/>
</dbReference>
<dbReference type="AlphaFoldDB" id="A0A2W5V811"/>
<dbReference type="InterPro" id="IPR047770">
    <property type="entry name" value="RegB"/>
</dbReference>
<dbReference type="Gene3D" id="3.30.565.10">
    <property type="entry name" value="Histidine kinase-like ATPase, C-terminal domain"/>
    <property type="match status" value="1"/>
</dbReference>
<feature type="transmembrane region" description="Helical" evidence="10">
    <location>
        <begin position="75"/>
        <end position="96"/>
    </location>
</feature>
<dbReference type="SUPFAM" id="SSF47384">
    <property type="entry name" value="Homodimeric domain of signal transducing histidine kinase"/>
    <property type="match status" value="1"/>
</dbReference>
<evidence type="ECO:0000313" key="13">
    <source>
        <dbReference type="Proteomes" id="UP000249393"/>
    </source>
</evidence>
<proteinExistence type="predicted"/>
<name>A0A2W5V811_9CAUL</name>
<comment type="catalytic activity">
    <reaction evidence="1">
        <text>ATP + protein L-histidine = ADP + protein N-phospho-L-histidine.</text>
        <dbReference type="EC" id="2.7.13.3"/>
    </reaction>
</comment>
<comment type="caution">
    <text evidence="12">The sequence shown here is derived from an EMBL/GenBank/DDBJ whole genome shotgun (WGS) entry which is preliminary data.</text>
</comment>
<dbReference type="Gene3D" id="1.10.287.130">
    <property type="match status" value="1"/>
</dbReference>
<feature type="region of interest" description="Disordered" evidence="9">
    <location>
        <begin position="1"/>
        <end position="31"/>
    </location>
</feature>
<dbReference type="SUPFAM" id="SSF55874">
    <property type="entry name" value="ATPase domain of HSP90 chaperone/DNA topoisomerase II/histidine kinase"/>
    <property type="match status" value="1"/>
</dbReference>
<evidence type="ECO:0000256" key="3">
    <source>
        <dbReference type="ARBA" id="ARBA00012438"/>
    </source>
</evidence>
<dbReference type="InterPro" id="IPR036097">
    <property type="entry name" value="HisK_dim/P_sf"/>
</dbReference>
<keyword evidence="4" id="KW-1003">Cell membrane</keyword>
<dbReference type="PANTHER" id="PTHR44936">
    <property type="entry name" value="SENSOR PROTEIN CREC"/>
    <property type="match status" value="1"/>
</dbReference>
<gene>
    <name evidence="12" type="ORF">DI526_11690</name>
</gene>
<feature type="transmembrane region" description="Helical" evidence="10">
    <location>
        <begin position="157"/>
        <end position="177"/>
    </location>
</feature>
<dbReference type="GO" id="GO:0000155">
    <property type="term" value="F:phosphorelay sensor kinase activity"/>
    <property type="evidence" value="ECO:0007669"/>
    <property type="project" value="InterPro"/>
</dbReference>
<sequence>MADVSFAGTPEDQRRSGLDRPGDEPTQDDAWSWTAPGLRRSRLRVRTLLAQRWAWVVGQTTALLISGLALKMHVPWAMCFTLVALSAWLNVLLGLASNGQRLARDGEATAQIAFDILQLSALIYLTGGAHNPFALLLIAPVTLAAATLPARYAIALGALAIAASILLAIFHMPLPSINGEPIPFAPNPLTLWFVVTARIVGIILTAAYAWQAASESARMELALNVTETVLAREQRLSALGALAAAAAHELGTPLATISVVAREMARNTTNEEVREDAELLIGQAARCREILQRLTEMPEAQDAVHERMSLVQLVQDVIEPHLVHGIRVEAVVNGPSGETAPDIWRRPEIIHAMTSIVENAVDFARSEVIVIARFDPRHIVIEARDDGPGFSPEVLAKLGEPYVTTRPGAEGSRTGHIGMGLGFFIAKTLLERTGATVDFRNGRRGGAVVSARWPRAALEAPGYTGA</sequence>
<keyword evidence="6" id="KW-0547">Nucleotide-binding</keyword>
<dbReference type="GO" id="GO:0005524">
    <property type="term" value="F:ATP binding"/>
    <property type="evidence" value="ECO:0007669"/>
    <property type="project" value="UniProtKB-KW"/>
</dbReference>
<feature type="domain" description="Histidine kinase" evidence="11">
    <location>
        <begin position="245"/>
        <end position="457"/>
    </location>
</feature>
<feature type="transmembrane region" description="Helical" evidence="10">
    <location>
        <begin position="189"/>
        <end position="210"/>
    </location>
</feature>
<evidence type="ECO:0000259" key="11">
    <source>
        <dbReference type="PROSITE" id="PS50109"/>
    </source>
</evidence>
<accession>A0A2W5V811</accession>
<dbReference type="PANTHER" id="PTHR44936:SF10">
    <property type="entry name" value="SENSOR PROTEIN RSTB"/>
    <property type="match status" value="1"/>
</dbReference>
<evidence type="ECO:0000256" key="6">
    <source>
        <dbReference type="ARBA" id="ARBA00022741"/>
    </source>
</evidence>
<evidence type="ECO:0000256" key="4">
    <source>
        <dbReference type="ARBA" id="ARBA00022475"/>
    </source>
</evidence>
<dbReference type="InterPro" id="IPR050980">
    <property type="entry name" value="2C_sensor_his_kinase"/>
</dbReference>
<dbReference type="Pfam" id="PF00512">
    <property type="entry name" value="HisKA"/>
    <property type="match status" value="1"/>
</dbReference>
<keyword evidence="5" id="KW-0808">Transferase</keyword>
<evidence type="ECO:0000256" key="1">
    <source>
        <dbReference type="ARBA" id="ARBA00000085"/>
    </source>
</evidence>
<dbReference type="EC" id="2.7.13.3" evidence="3"/>
<reference evidence="12 13" key="1">
    <citation type="submission" date="2017-08" db="EMBL/GenBank/DDBJ databases">
        <title>Infants hospitalized years apart are colonized by the same room-sourced microbial strains.</title>
        <authorList>
            <person name="Brooks B."/>
            <person name="Olm M.R."/>
            <person name="Firek B.A."/>
            <person name="Baker R."/>
            <person name="Thomas B.C."/>
            <person name="Morowitz M.J."/>
            <person name="Banfield J.F."/>
        </authorList>
    </citation>
    <scope>NUCLEOTIDE SEQUENCE [LARGE SCALE GENOMIC DNA]</scope>
    <source>
        <strain evidence="12">S2_003_000_R2_4</strain>
    </source>
</reference>
<feature type="transmembrane region" description="Helical" evidence="10">
    <location>
        <begin position="108"/>
        <end position="127"/>
    </location>
</feature>
<dbReference type="RefSeq" id="WP_304277857.1">
    <property type="nucleotide sequence ID" value="NZ_QFQZ01000033.1"/>
</dbReference>
<evidence type="ECO:0000256" key="7">
    <source>
        <dbReference type="ARBA" id="ARBA00022777"/>
    </source>
</evidence>
<evidence type="ECO:0000256" key="9">
    <source>
        <dbReference type="SAM" id="MobiDB-lite"/>
    </source>
</evidence>
<dbReference type="InterPro" id="IPR003594">
    <property type="entry name" value="HATPase_dom"/>
</dbReference>
<feature type="transmembrane region" description="Helical" evidence="10">
    <location>
        <begin position="49"/>
        <end position="69"/>
    </location>
</feature>
<dbReference type="CDD" id="cd00082">
    <property type="entry name" value="HisKA"/>
    <property type="match status" value="1"/>
</dbReference>
<dbReference type="InterPro" id="IPR005467">
    <property type="entry name" value="His_kinase_dom"/>
</dbReference>
<keyword evidence="10" id="KW-1133">Transmembrane helix</keyword>
<keyword evidence="10" id="KW-0812">Transmembrane</keyword>
<dbReference type="EMBL" id="QFQZ01000033">
    <property type="protein sequence ID" value="PZR34013.1"/>
    <property type="molecule type" value="Genomic_DNA"/>
</dbReference>
<evidence type="ECO:0000256" key="8">
    <source>
        <dbReference type="ARBA" id="ARBA00022840"/>
    </source>
</evidence>
<dbReference type="Proteomes" id="UP000249393">
    <property type="component" value="Unassembled WGS sequence"/>
</dbReference>
<keyword evidence="7 12" id="KW-0418">Kinase</keyword>
<dbReference type="PROSITE" id="PS50109">
    <property type="entry name" value="HIS_KIN"/>
    <property type="match status" value="1"/>
</dbReference>
<keyword evidence="10" id="KW-0472">Membrane</keyword>
<evidence type="ECO:0000256" key="5">
    <source>
        <dbReference type="ARBA" id="ARBA00022679"/>
    </source>
</evidence>
<dbReference type="GO" id="GO:0005886">
    <property type="term" value="C:plasma membrane"/>
    <property type="evidence" value="ECO:0007669"/>
    <property type="project" value="UniProtKB-SubCell"/>
</dbReference>
<organism evidence="12 13">
    <name type="scientific">Caulobacter segnis</name>
    <dbReference type="NCBI Taxonomy" id="88688"/>
    <lineage>
        <taxon>Bacteria</taxon>
        <taxon>Pseudomonadati</taxon>
        <taxon>Pseudomonadota</taxon>
        <taxon>Alphaproteobacteria</taxon>
        <taxon>Caulobacterales</taxon>
        <taxon>Caulobacteraceae</taxon>
        <taxon>Caulobacter</taxon>
    </lineage>
</organism>
<dbReference type="Pfam" id="PF25323">
    <property type="entry name" value="6TM_PilS"/>
    <property type="match status" value="1"/>
</dbReference>
<dbReference type="InterPro" id="IPR036890">
    <property type="entry name" value="HATPase_C_sf"/>
</dbReference>
<dbReference type="Pfam" id="PF02518">
    <property type="entry name" value="HATPase_c"/>
    <property type="match status" value="1"/>
</dbReference>
<comment type="subcellular location">
    <subcellularLocation>
        <location evidence="2">Cell membrane</location>
        <topology evidence="2">Multi-pass membrane protein</topology>
    </subcellularLocation>
</comment>
<keyword evidence="8" id="KW-0067">ATP-binding</keyword>
<evidence type="ECO:0000256" key="10">
    <source>
        <dbReference type="SAM" id="Phobius"/>
    </source>
</evidence>
<dbReference type="InterPro" id="IPR003661">
    <property type="entry name" value="HisK_dim/P_dom"/>
</dbReference>
<feature type="compositionally biased region" description="Basic and acidic residues" evidence="9">
    <location>
        <begin position="11"/>
        <end position="23"/>
    </location>
</feature>
<evidence type="ECO:0000256" key="2">
    <source>
        <dbReference type="ARBA" id="ARBA00004651"/>
    </source>
</evidence>
<evidence type="ECO:0000313" key="12">
    <source>
        <dbReference type="EMBL" id="PZR34013.1"/>
    </source>
</evidence>
<dbReference type="SMART" id="SM00388">
    <property type="entry name" value="HisKA"/>
    <property type="match status" value="1"/>
</dbReference>
<dbReference type="SMART" id="SM00387">
    <property type="entry name" value="HATPase_c"/>
    <property type="match status" value="1"/>
</dbReference>